<keyword evidence="10" id="KW-1185">Reference proteome</keyword>
<dbReference type="RefSeq" id="WP_149780383.1">
    <property type="nucleotide sequence ID" value="NZ_FRCB01000008.1"/>
</dbReference>
<evidence type="ECO:0000256" key="3">
    <source>
        <dbReference type="ARBA" id="ARBA00022519"/>
    </source>
</evidence>
<evidence type="ECO:0000259" key="8">
    <source>
        <dbReference type="Pfam" id="PF06808"/>
    </source>
</evidence>
<sequence length="431" mass="45781">MTIALIGFACTFLLIFLRIPIALAMGVVGMVGFGYLVGWKSAGTMAAMTTRDSIMVYEFAVLPLFVLMGNLVAGTGVSKEIYRSAQSFLGARRGGLAMSTVLASGGFASICGSSVATVVTMGKVALPSMRHYGYHDGLSTASIAAGATLGILIPPSILLVIYGVITETHIGKLYAAGFLPGLVGILLYLFAVRWAVFRRPDYAPPAEKASWAERLNSLRGIWAATLLFMGVIGGIYSGFFTATEAAGFGAFGAFVIAVARRKLTLKRLYEILLDTTRTTAILIVLVIGAGLFTEFLNYSGAHKGLLDLVTNSGLAPFSVILMICAIYIVLGMLMESLSMILLTVPLLFPVVIGLGYDPVWFGILLVILCELGLITPPIGVNLFVMRSVAPEVPILTIMKGVIPFIVADLCRVAIIVAFPTLALFLPGLLFD</sequence>
<dbReference type="Pfam" id="PF06808">
    <property type="entry name" value="DctM"/>
    <property type="match status" value="1"/>
</dbReference>
<keyword evidence="7" id="KW-0813">Transport</keyword>
<dbReference type="PANTHER" id="PTHR33362:SF5">
    <property type="entry name" value="C4-DICARBOXYLATE TRAP TRANSPORTER LARGE PERMEASE PROTEIN DCTM"/>
    <property type="match status" value="1"/>
</dbReference>
<evidence type="ECO:0000256" key="1">
    <source>
        <dbReference type="ARBA" id="ARBA00004429"/>
    </source>
</evidence>
<comment type="function">
    <text evidence="7">Part of the tripartite ATP-independent periplasmic (TRAP) transport system.</text>
</comment>
<dbReference type="Proteomes" id="UP000322545">
    <property type="component" value="Unassembled WGS sequence"/>
</dbReference>
<feature type="transmembrane region" description="Helical" evidence="7">
    <location>
        <begin position="362"/>
        <end position="384"/>
    </location>
</feature>
<evidence type="ECO:0000313" key="9">
    <source>
        <dbReference type="EMBL" id="SHM51520.1"/>
    </source>
</evidence>
<comment type="subcellular location">
    <subcellularLocation>
        <location evidence="1 7">Cell inner membrane</location>
        <topology evidence="1 7">Multi-pass membrane protein</topology>
    </subcellularLocation>
</comment>
<feature type="transmembrane region" description="Helical" evidence="7">
    <location>
        <begin position="313"/>
        <end position="330"/>
    </location>
</feature>
<gene>
    <name evidence="9" type="ORF">SAMN05443432_108157</name>
</gene>
<evidence type="ECO:0000256" key="4">
    <source>
        <dbReference type="ARBA" id="ARBA00022692"/>
    </source>
</evidence>
<dbReference type="NCBIfam" id="TIGR00786">
    <property type="entry name" value="dctM"/>
    <property type="match status" value="1"/>
</dbReference>
<feature type="transmembrane region" description="Helical" evidence="7">
    <location>
        <begin position="56"/>
        <end position="77"/>
    </location>
</feature>
<proteinExistence type="inferred from homology"/>
<evidence type="ECO:0000256" key="6">
    <source>
        <dbReference type="ARBA" id="ARBA00023136"/>
    </source>
</evidence>
<feature type="transmembrane region" description="Helical" evidence="7">
    <location>
        <begin position="143"/>
        <end position="165"/>
    </location>
</feature>
<feature type="transmembrane region" description="Helical" evidence="7">
    <location>
        <begin position="242"/>
        <end position="259"/>
    </location>
</feature>
<protein>
    <recommendedName>
        <fullName evidence="7">TRAP transporter large permease protein</fullName>
    </recommendedName>
</protein>
<feature type="transmembrane region" description="Helical" evidence="7">
    <location>
        <begin position="337"/>
        <end position="356"/>
    </location>
</feature>
<feature type="transmembrane region" description="Helical" evidence="7">
    <location>
        <begin position="217"/>
        <end position="236"/>
    </location>
</feature>
<feature type="transmembrane region" description="Helical" evidence="7">
    <location>
        <begin position="6"/>
        <end position="36"/>
    </location>
</feature>
<dbReference type="InterPro" id="IPR004681">
    <property type="entry name" value="TRAP_DctM"/>
</dbReference>
<evidence type="ECO:0000256" key="7">
    <source>
        <dbReference type="RuleBase" id="RU369079"/>
    </source>
</evidence>
<comment type="similarity">
    <text evidence="7">Belongs to the TRAP transporter large permease family.</text>
</comment>
<dbReference type="EMBL" id="FRCB01000008">
    <property type="protein sequence ID" value="SHM51520.1"/>
    <property type="molecule type" value="Genomic_DNA"/>
</dbReference>
<organism evidence="9 10">
    <name type="scientific">Roseovarius litoreus</name>
    <dbReference type="NCBI Taxonomy" id="1155722"/>
    <lineage>
        <taxon>Bacteria</taxon>
        <taxon>Pseudomonadati</taxon>
        <taxon>Pseudomonadota</taxon>
        <taxon>Alphaproteobacteria</taxon>
        <taxon>Rhodobacterales</taxon>
        <taxon>Roseobacteraceae</taxon>
        <taxon>Roseovarius</taxon>
    </lineage>
</organism>
<keyword evidence="2" id="KW-1003">Cell membrane</keyword>
<feature type="domain" description="TRAP C4-dicarboxylate transport system permease DctM subunit" evidence="8">
    <location>
        <begin position="8"/>
        <end position="420"/>
    </location>
</feature>
<evidence type="ECO:0000256" key="2">
    <source>
        <dbReference type="ARBA" id="ARBA00022475"/>
    </source>
</evidence>
<reference evidence="9 10" key="1">
    <citation type="submission" date="2016-11" db="EMBL/GenBank/DDBJ databases">
        <authorList>
            <person name="Varghese N."/>
            <person name="Submissions S."/>
        </authorList>
    </citation>
    <scope>NUCLEOTIDE SEQUENCE [LARGE SCALE GENOMIC DNA]</scope>
    <source>
        <strain evidence="9 10">DSM 28249</strain>
    </source>
</reference>
<feature type="transmembrane region" description="Helical" evidence="7">
    <location>
        <begin position="97"/>
        <end position="122"/>
    </location>
</feature>
<feature type="transmembrane region" description="Helical" evidence="7">
    <location>
        <begin position="405"/>
        <end position="429"/>
    </location>
</feature>
<feature type="transmembrane region" description="Helical" evidence="7">
    <location>
        <begin position="177"/>
        <end position="196"/>
    </location>
</feature>
<dbReference type="InterPro" id="IPR010656">
    <property type="entry name" value="DctM"/>
</dbReference>
<dbReference type="GO" id="GO:0022857">
    <property type="term" value="F:transmembrane transporter activity"/>
    <property type="evidence" value="ECO:0007669"/>
    <property type="project" value="UniProtKB-UniRule"/>
</dbReference>
<keyword evidence="3 7" id="KW-0997">Cell inner membrane</keyword>
<keyword evidence="4 7" id="KW-0812">Transmembrane</keyword>
<keyword evidence="5 7" id="KW-1133">Transmembrane helix</keyword>
<evidence type="ECO:0000256" key="5">
    <source>
        <dbReference type="ARBA" id="ARBA00022989"/>
    </source>
</evidence>
<dbReference type="PANTHER" id="PTHR33362">
    <property type="entry name" value="SIALIC ACID TRAP TRANSPORTER PERMEASE PROTEIN SIAT-RELATED"/>
    <property type="match status" value="1"/>
</dbReference>
<accession>A0A1M7JEJ7</accession>
<evidence type="ECO:0000313" key="10">
    <source>
        <dbReference type="Proteomes" id="UP000322545"/>
    </source>
</evidence>
<dbReference type="GO" id="GO:0005886">
    <property type="term" value="C:plasma membrane"/>
    <property type="evidence" value="ECO:0007669"/>
    <property type="project" value="UniProtKB-SubCell"/>
</dbReference>
<dbReference type="AlphaFoldDB" id="A0A1M7JEJ7"/>
<keyword evidence="6 7" id="KW-0472">Membrane</keyword>
<comment type="subunit">
    <text evidence="7">The complex comprises the extracytoplasmic solute receptor protein and the two transmembrane proteins.</text>
</comment>
<dbReference type="PIRSF" id="PIRSF006066">
    <property type="entry name" value="HI0050"/>
    <property type="match status" value="1"/>
</dbReference>
<feature type="transmembrane region" description="Helical" evidence="7">
    <location>
        <begin position="271"/>
        <end position="293"/>
    </location>
</feature>
<name>A0A1M7JEJ7_9RHOB</name>